<reference evidence="2" key="2">
    <citation type="submission" date="2015-03" db="UniProtKB">
        <authorList>
            <consortium name="EnsemblPlants"/>
        </authorList>
    </citation>
    <scope>IDENTIFICATION</scope>
</reference>
<protein>
    <submittedName>
        <fullName evidence="2">Uncharacterized protein</fullName>
    </submittedName>
</protein>
<organism evidence="2">
    <name type="scientific">Oryza barthii</name>
    <dbReference type="NCBI Taxonomy" id="65489"/>
    <lineage>
        <taxon>Eukaryota</taxon>
        <taxon>Viridiplantae</taxon>
        <taxon>Streptophyta</taxon>
        <taxon>Embryophyta</taxon>
        <taxon>Tracheophyta</taxon>
        <taxon>Spermatophyta</taxon>
        <taxon>Magnoliopsida</taxon>
        <taxon>Liliopsida</taxon>
        <taxon>Poales</taxon>
        <taxon>Poaceae</taxon>
        <taxon>BOP clade</taxon>
        <taxon>Oryzoideae</taxon>
        <taxon>Oryzeae</taxon>
        <taxon>Oryzinae</taxon>
        <taxon>Oryza</taxon>
    </lineage>
</organism>
<dbReference type="PANTHER" id="PTHR36323">
    <property type="entry name" value="MYOTUBULARIN-LIKE PROTEIN"/>
    <property type="match status" value="1"/>
</dbReference>
<evidence type="ECO:0000313" key="3">
    <source>
        <dbReference type="Proteomes" id="UP000026960"/>
    </source>
</evidence>
<dbReference type="eggNOG" id="ENOG502S2B1">
    <property type="taxonomic scope" value="Eukaryota"/>
</dbReference>
<accession>A0A0D3FMY0</accession>
<name>A0A0D3FMY0_9ORYZ</name>
<evidence type="ECO:0000256" key="1">
    <source>
        <dbReference type="SAM" id="MobiDB-lite"/>
    </source>
</evidence>
<feature type="compositionally biased region" description="Basic and acidic residues" evidence="1">
    <location>
        <begin position="27"/>
        <end position="36"/>
    </location>
</feature>
<feature type="region of interest" description="Disordered" evidence="1">
    <location>
        <begin position="27"/>
        <end position="75"/>
    </location>
</feature>
<reference evidence="2" key="1">
    <citation type="journal article" date="2009" name="Rice">
        <title>De Novo Next Generation Sequencing of Plant Genomes.</title>
        <authorList>
            <person name="Rounsley S."/>
            <person name="Marri P.R."/>
            <person name="Yu Y."/>
            <person name="He R."/>
            <person name="Sisneros N."/>
            <person name="Goicoechea J.L."/>
            <person name="Lee S.J."/>
            <person name="Angelova A."/>
            <person name="Kudrna D."/>
            <person name="Luo M."/>
            <person name="Affourtit J."/>
            <person name="Desany B."/>
            <person name="Knight J."/>
            <person name="Niazi F."/>
            <person name="Egholm M."/>
            <person name="Wing R.A."/>
        </authorList>
    </citation>
    <scope>NUCLEOTIDE SEQUENCE [LARGE SCALE GENOMIC DNA]</scope>
    <source>
        <strain evidence="2">cv. IRGC 105608</strain>
    </source>
</reference>
<proteinExistence type="predicted"/>
<feature type="region of interest" description="Disordered" evidence="1">
    <location>
        <begin position="1"/>
        <end position="20"/>
    </location>
</feature>
<dbReference type="HOGENOM" id="CLU_093309_0_0_1"/>
<dbReference type="EnsemblPlants" id="OBART03G31030.1">
    <property type="protein sequence ID" value="OBART03G31030.1"/>
    <property type="gene ID" value="OBART03G31030"/>
</dbReference>
<dbReference type="PANTHER" id="PTHR36323:SF1">
    <property type="entry name" value="MYOTUBULARIN-LIKE PROTEIN"/>
    <property type="match status" value="1"/>
</dbReference>
<keyword evidence="3" id="KW-1185">Reference proteome</keyword>
<evidence type="ECO:0000313" key="2">
    <source>
        <dbReference type="EnsemblPlants" id="OBART03G31030.1"/>
    </source>
</evidence>
<dbReference type="Gramene" id="OBART03G31030.1">
    <property type="protein sequence ID" value="OBART03G31030.1"/>
    <property type="gene ID" value="OBART03G31030"/>
</dbReference>
<feature type="compositionally biased region" description="Basic residues" evidence="1">
    <location>
        <begin position="1"/>
        <end position="14"/>
    </location>
</feature>
<dbReference type="Proteomes" id="UP000026960">
    <property type="component" value="Chromosome 3"/>
</dbReference>
<dbReference type="PaxDb" id="65489-OBART03G31030.1"/>
<dbReference type="AlphaFoldDB" id="A0A0D3FMY0"/>
<sequence length="206" mass="22257">MAALHHHHHHHSHQIKAPAPTWLIKAQDAKKGKADGGDGALPASPRITCMGQVKGRPRRCSGARRGDRPAARAGSSGLLERLTLGLFGRRRRGRTSSRACSKVRDVPTCSSAQSRGKIYCGRGGAAAVCTLDPPLPVVIRRPAADDEAPTLWERRRGGGGKALETLRLTVALGNRSPPVSILTEEAKDKEATDDFSRRLRMRMIIS</sequence>